<feature type="signal peptide" evidence="2">
    <location>
        <begin position="1"/>
        <end position="23"/>
    </location>
</feature>
<dbReference type="EMBL" id="JACNEP010000018">
    <property type="protein sequence ID" value="MBC3767432.1"/>
    <property type="molecule type" value="Genomic_DNA"/>
</dbReference>
<feature type="repeat" description="TPR" evidence="1">
    <location>
        <begin position="303"/>
        <end position="336"/>
    </location>
</feature>
<evidence type="ECO:0000256" key="1">
    <source>
        <dbReference type="PROSITE-ProRule" id="PRU00339"/>
    </source>
</evidence>
<protein>
    <submittedName>
        <fullName evidence="3">Tetratricopeptide repeat protein</fullName>
    </submittedName>
</protein>
<dbReference type="SMART" id="SM00028">
    <property type="entry name" value="TPR"/>
    <property type="match status" value="4"/>
</dbReference>
<keyword evidence="4" id="KW-1185">Reference proteome</keyword>
<name>A0A8J6IXX0_9ALTE</name>
<dbReference type="PROSITE" id="PS50005">
    <property type="entry name" value="TPR"/>
    <property type="match status" value="2"/>
</dbReference>
<dbReference type="Pfam" id="PF13432">
    <property type="entry name" value="TPR_16"/>
    <property type="match status" value="1"/>
</dbReference>
<evidence type="ECO:0000313" key="4">
    <source>
        <dbReference type="Proteomes" id="UP000601768"/>
    </source>
</evidence>
<reference evidence="3" key="2">
    <citation type="submission" date="2020-08" db="EMBL/GenBank/DDBJ databases">
        <authorList>
            <person name="Lai Q."/>
        </authorList>
    </citation>
    <scope>NUCLEOTIDE SEQUENCE</scope>
    <source>
        <strain evidence="3">S27-2</strain>
    </source>
</reference>
<accession>A0A8J6IXX0</accession>
<comment type="caution">
    <text evidence="3">The sequence shown here is derived from an EMBL/GenBank/DDBJ whole genome shotgun (WGS) entry which is preliminary data.</text>
</comment>
<dbReference type="InterPro" id="IPR011990">
    <property type="entry name" value="TPR-like_helical_dom_sf"/>
</dbReference>
<dbReference type="Proteomes" id="UP000601768">
    <property type="component" value="Unassembled WGS sequence"/>
</dbReference>
<dbReference type="PANTHER" id="PTHR44366:SF1">
    <property type="entry name" value="UDP-N-ACETYLGLUCOSAMINE--PEPTIDE N-ACETYLGLUCOSAMINYLTRANSFERASE 110 KDA SUBUNIT"/>
    <property type="match status" value="1"/>
</dbReference>
<keyword evidence="1" id="KW-0802">TPR repeat</keyword>
<dbReference type="SUPFAM" id="SSF48452">
    <property type="entry name" value="TPR-like"/>
    <property type="match status" value="1"/>
</dbReference>
<proteinExistence type="predicted"/>
<dbReference type="PANTHER" id="PTHR44366">
    <property type="entry name" value="UDP-N-ACETYLGLUCOSAMINE--PEPTIDE N-ACETYLGLUCOSAMINYLTRANSFERASE 110 KDA SUBUNIT"/>
    <property type="match status" value="1"/>
</dbReference>
<organism evidence="3 4">
    <name type="scientific">Neptunicella marina</name>
    <dbReference type="NCBI Taxonomy" id="2125989"/>
    <lineage>
        <taxon>Bacteria</taxon>
        <taxon>Pseudomonadati</taxon>
        <taxon>Pseudomonadota</taxon>
        <taxon>Gammaproteobacteria</taxon>
        <taxon>Alteromonadales</taxon>
        <taxon>Alteromonadaceae</taxon>
        <taxon>Neptunicella</taxon>
    </lineage>
</organism>
<reference evidence="3" key="1">
    <citation type="journal article" date="2018" name="Int. J. Syst. Evol. Microbiol.">
        <title>Neptunicella marina gen. nov., sp. nov., isolated from surface seawater.</title>
        <authorList>
            <person name="Liu X."/>
            <person name="Lai Q."/>
            <person name="Du Y."/>
            <person name="Zhang X."/>
            <person name="Liu Z."/>
            <person name="Sun F."/>
            <person name="Shao Z."/>
        </authorList>
    </citation>
    <scope>NUCLEOTIDE SEQUENCE</scope>
    <source>
        <strain evidence="3">S27-2</strain>
    </source>
</reference>
<keyword evidence="2" id="KW-0732">Signal</keyword>
<evidence type="ECO:0000313" key="3">
    <source>
        <dbReference type="EMBL" id="MBC3767432.1"/>
    </source>
</evidence>
<dbReference type="GO" id="GO:0006493">
    <property type="term" value="P:protein O-linked glycosylation"/>
    <property type="evidence" value="ECO:0007669"/>
    <property type="project" value="InterPro"/>
</dbReference>
<dbReference type="InterPro" id="IPR037919">
    <property type="entry name" value="OGT"/>
</dbReference>
<dbReference type="RefSeq" id="WP_186507954.1">
    <property type="nucleotide sequence ID" value="NZ_JACNEP010000018.1"/>
</dbReference>
<evidence type="ECO:0000256" key="2">
    <source>
        <dbReference type="SAM" id="SignalP"/>
    </source>
</evidence>
<dbReference type="InterPro" id="IPR019734">
    <property type="entry name" value="TPR_rpt"/>
</dbReference>
<dbReference type="GO" id="GO:0097363">
    <property type="term" value="F:protein O-acetylglucosaminyltransferase activity"/>
    <property type="evidence" value="ECO:0007669"/>
    <property type="project" value="TreeGrafter"/>
</dbReference>
<gene>
    <name evidence="3" type="ORF">H8B19_16255</name>
</gene>
<dbReference type="AlphaFoldDB" id="A0A8J6IXX0"/>
<sequence length="384" mass="44329">MLIKVFISGVLLFALLACSSLNNVDTPLASAILHDQAYPGFEQVKVETQTQVFALDTVLKNYLDQHILPFPTQKQRMQALAEQLFSPSQVNLLYETQANTVASDTFRQRTANCLSMSILAYVMAEYADLQVTFQDVHIPEFWNVHDDVSFVNGHINLELSAADLAENGESMHRESMIIDFNDVYASNRFSKTQLDMPTVMAMFYNNKGADALLKKDFTQAYAYFRQSVLVAPAYASGWSNLGVLYRLTDHLEWAERAYEAGLQVDPKNRSIWDNQVVLLEMTGRETEANVIRRRIESQRQSNPYYHYYLGQQAYENGDWHQAIRHYKKARKLNHYAHQFYFGLAKAFYELGDIQATRHNLQLAKRYARDRQLTQRYLSKLDVIN</sequence>
<feature type="repeat" description="TPR" evidence="1">
    <location>
        <begin position="235"/>
        <end position="268"/>
    </location>
</feature>
<feature type="chain" id="PRO_5035154140" evidence="2">
    <location>
        <begin position="24"/>
        <end position="384"/>
    </location>
</feature>
<dbReference type="Gene3D" id="1.25.40.10">
    <property type="entry name" value="Tetratricopeptide repeat domain"/>
    <property type="match status" value="2"/>
</dbReference>
<dbReference type="PROSITE" id="PS51257">
    <property type="entry name" value="PROKAR_LIPOPROTEIN"/>
    <property type="match status" value="1"/>
</dbReference>